<evidence type="ECO:0000313" key="7">
    <source>
        <dbReference type="EMBL" id="KAK8840242.1"/>
    </source>
</evidence>
<dbReference type="InterPro" id="IPR017441">
    <property type="entry name" value="Protein_kinase_ATP_BS"/>
</dbReference>
<gene>
    <name evidence="7" type="ORF">M9Y10_031187</name>
</gene>
<dbReference type="InterPro" id="IPR008271">
    <property type="entry name" value="Ser/Thr_kinase_AS"/>
</dbReference>
<keyword evidence="5" id="KW-0175">Coiled coil</keyword>
<dbReference type="InterPro" id="IPR001245">
    <property type="entry name" value="Ser-Thr/Tyr_kinase_cat_dom"/>
</dbReference>
<feature type="domain" description="Protein kinase" evidence="6">
    <location>
        <begin position="871"/>
        <end position="918"/>
    </location>
</feature>
<evidence type="ECO:0000313" key="8">
    <source>
        <dbReference type="Proteomes" id="UP001470230"/>
    </source>
</evidence>
<reference evidence="7 8" key="1">
    <citation type="submission" date="2024-04" db="EMBL/GenBank/DDBJ databases">
        <title>Tritrichomonas musculus Genome.</title>
        <authorList>
            <person name="Alves-Ferreira E."/>
            <person name="Grigg M."/>
            <person name="Lorenzi H."/>
            <person name="Galac M."/>
        </authorList>
    </citation>
    <scope>NUCLEOTIDE SEQUENCE [LARGE SCALE GENOMIC DNA]</scope>
    <source>
        <strain evidence="7 8">EAF2021</strain>
    </source>
</reference>
<feature type="domain" description="Protein kinase" evidence="6">
    <location>
        <begin position="526"/>
        <end position="797"/>
    </location>
</feature>
<accession>A0ABR2H3T5</accession>
<dbReference type="CDD" id="cd13999">
    <property type="entry name" value="STKc_MAP3K-like"/>
    <property type="match status" value="1"/>
</dbReference>
<feature type="binding site" evidence="4">
    <location>
        <position position="900"/>
    </location>
    <ligand>
        <name>ATP</name>
        <dbReference type="ChEBI" id="CHEBI:30616"/>
    </ligand>
</feature>
<dbReference type="Pfam" id="PF00069">
    <property type="entry name" value="Pkinase"/>
    <property type="match status" value="1"/>
</dbReference>
<keyword evidence="8" id="KW-1185">Reference proteome</keyword>
<keyword evidence="3 4" id="KW-0067">ATP-binding</keyword>
<dbReference type="Gene3D" id="3.30.200.20">
    <property type="entry name" value="Phosphorylase Kinase, domain 1"/>
    <property type="match status" value="1"/>
</dbReference>
<organism evidence="7 8">
    <name type="scientific">Tritrichomonas musculus</name>
    <dbReference type="NCBI Taxonomy" id="1915356"/>
    <lineage>
        <taxon>Eukaryota</taxon>
        <taxon>Metamonada</taxon>
        <taxon>Parabasalia</taxon>
        <taxon>Tritrichomonadida</taxon>
        <taxon>Tritrichomonadidae</taxon>
        <taxon>Tritrichomonas</taxon>
    </lineage>
</organism>
<keyword evidence="2 4" id="KW-0547">Nucleotide-binding</keyword>
<dbReference type="PANTHER" id="PTHR23257:SF963">
    <property type="entry name" value="AT08303P"/>
    <property type="match status" value="1"/>
</dbReference>
<evidence type="ECO:0000256" key="2">
    <source>
        <dbReference type="ARBA" id="ARBA00022741"/>
    </source>
</evidence>
<dbReference type="InterPro" id="IPR011009">
    <property type="entry name" value="Kinase-like_dom_sf"/>
</dbReference>
<evidence type="ECO:0000256" key="5">
    <source>
        <dbReference type="SAM" id="Coils"/>
    </source>
</evidence>
<evidence type="ECO:0000259" key="6">
    <source>
        <dbReference type="PROSITE" id="PS50011"/>
    </source>
</evidence>
<dbReference type="SUPFAM" id="SSF56112">
    <property type="entry name" value="Protein kinase-like (PK-like)"/>
    <property type="match status" value="2"/>
</dbReference>
<dbReference type="PANTHER" id="PTHR23257">
    <property type="entry name" value="SERINE-THREONINE PROTEIN KINASE"/>
    <property type="match status" value="1"/>
</dbReference>
<dbReference type="EMBL" id="JAPFFF010000048">
    <property type="protein sequence ID" value="KAK8840242.1"/>
    <property type="molecule type" value="Genomic_DNA"/>
</dbReference>
<dbReference type="Gene3D" id="1.10.510.10">
    <property type="entry name" value="Transferase(Phosphotransferase) domain 1"/>
    <property type="match status" value="1"/>
</dbReference>
<dbReference type="PRINTS" id="PR00109">
    <property type="entry name" value="TYRKINASE"/>
</dbReference>
<dbReference type="Gene3D" id="2.130.10.30">
    <property type="entry name" value="Regulator of chromosome condensation 1/beta-lactamase-inhibitor protein II"/>
    <property type="match status" value="1"/>
</dbReference>
<sequence>MKVCGYNSDSRLGGSVSGITSKSGNIKIPCQSPLNVPSLLSISCHCQSVWIKQNGEAFAVGRNGNGRIISTISTDEFSEDTKLQILDQSGQPCKFISVVCGIDYVLYQVSEKAKNDKSPIVYSHYNQKTTFLNIGNRVPVSLFGGYSTAAVVDTEGAVIIITKSVFDSPDSEIEGLSLPGKDIAVKVACGDDIVMALGMSGRVYECSLKTTTRSFVPVSELSGIKINEISGTCRHFFAISDDNIIFGRGDNANNKLGMRPSISDVPQFKVIDSLNKYKIVEAFAGDYDSYFKTAEGKIIGCGYNSYCELMLKDCDKKNVYLPEETLITSDATFCIPGNCTAIVFVGVEPPPNTPNRKIDSSKFGLKVPKSSASKPSEIEKMRQMLIDKDKEISSLKEEVKHLKETISSIKEPAKTNFLEIIDIDTLDNLKRIKSLGRGAIEIFESDSNFLTEKVDRNQFYGYIEFIKKSKIDFSYTHEINQLKEIVETQIGFFRKENLVHFSRGGKYRTEMNPNSLELNTLDLSEYKKLEKIGEGSFGKVYKIVKNDTNEIFAAKVSLHEANEFNDDLLMNIHREVNIMSELNYPPFLKFYGFNQNNFKNKPKPTIIIEFASNGSLFQLFETERNERKIDEWTDTKKLINIFGIASGMSYLHARNILHRDLKPGNILLDNYLFPKISDFGLSKQVDESTTLETTKIPETPEYLAPELIKDNLFTKKADVYAFAIIVYEIMTGEKPFENLSNSLEIVNEITKNHGRPKFTKQIPDCYRKLIEKCWSEDPSERPIFKEITNQLKTDPNFITKNVNKEEYFNYVNFVESYSVAFDYNYQTNKPEFNVIKFEKNFVKVNIYLDSITGTQTKKLSIRIKQTDLNKYELIKQVGEGSFGTVFKIREKETNEILAAKISELDLKCLKLLVPNALH</sequence>
<dbReference type="InterPro" id="IPR050167">
    <property type="entry name" value="Ser_Thr_protein_kinase"/>
</dbReference>
<comment type="caution">
    <text evidence="7">The sequence shown here is derived from an EMBL/GenBank/DDBJ whole genome shotgun (WGS) entry which is preliminary data.</text>
</comment>
<feature type="binding site" evidence="4">
    <location>
        <position position="555"/>
    </location>
    <ligand>
        <name>ATP</name>
        <dbReference type="ChEBI" id="CHEBI:30616"/>
    </ligand>
</feature>
<feature type="coiled-coil region" evidence="5">
    <location>
        <begin position="378"/>
        <end position="405"/>
    </location>
</feature>
<proteinExistence type="predicted"/>
<keyword evidence="1" id="KW-0808">Transferase</keyword>
<protein>
    <recommendedName>
        <fullName evidence="6">Protein kinase domain-containing protein</fullName>
    </recommendedName>
</protein>
<dbReference type="PROSITE" id="PS50011">
    <property type="entry name" value="PROTEIN_KINASE_DOM"/>
    <property type="match status" value="2"/>
</dbReference>
<dbReference type="Proteomes" id="UP001470230">
    <property type="component" value="Unassembled WGS sequence"/>
</dbReference>
<keyword evidence="1" id="KW-0723">Serine/threonine-protein kinase</keyword>
<dbReference type="SMART" id="SM00220">
    <property type="entry name" value="S_TKc"/>
    <property type="match status" value="1"/>
</dbReference>
<dbReference type="PROSITE" id="PS00108">
    <property type="entry name" value="PROTEIN_KINASE_ST"/>
    <property type="match status" value="1"/>
</dbReference>
<evidence type="ECO:0000256" key="4">
    <source>
        <dbReference type="PROSITE-ProRule" id="PRU10141"/>
    </source>
</evidence>
<name>A0ABR2H3T5_9EUKA</name>
<evidence type="ECO:0000256" key="3">
    <source>
        <dbReference type="ARBA" id="ARBA00022840"/>
    </source>
</evidence>
<dbReference type="InterPro" id="IPR009091">
    <property type="entry name" value="RCC1/BLIP-II"/>
</dbReference>
<keyword evidence="1" id="KW-0418">Kinase</keyword>
<dbReference type="InterPro" id="IPR000719">
    <property type="entry name" value="Prot_kinase_dom"/>
</dbReference>
<evidence type="ECO:0000256" key="1">
    <source>
        <dbReference type="ARBA" id="ARBA00022527"/>
    </source>
</evidence>
<dbReference type="PROSITE" id="PS00107">
    <property type="entry name" value="PROTEIN_KINASE_ATP"/>
    <property type="match status" value="2"/>
</dbReference>
<dbReference type="SUPFAM" id="SSF50985">
    <property type="entry name" value="RCC1/BLIP-II"/>
    <property type="match status" value="1"/>
</dbReference>